<evidence type="ECO:0000256" key="10">
    <source>
        <dbReference type="RuleBase" id="RU004504"/>
    </source>
</evidence>
<dbReference type="PANTHER" id="PTHR11601">
    <property type="entry name" value="CYSTEINE DESULFURYLASE FAMILY MEMBER"/>
    <property type="match status" value="1"/>
</dbReference>
<reference evidence="12" key="1">
    <citation type="submission" date="2003-11" db="EMBL/GenBank/DDBJ databases">
        <authorList>
            <person name="Heidelberg J.F."/>
            <person name="Eisen J.A."/>
            <person name="Nelson W.C."/>
            <person name="DeLong E.F."/>
        </authorList>
    </citation>
    <scope>NUCLEOTIDE SEQUENCE</scope>
</reference>
<dbReference type="InterPro" id="IPR015422">
    <property type="entry name" value="PyrdxlP-dep_Trfase_small"/>
</dbReference>
<dbReference type="InterPro" id="IPR015421">
    <property type="entry name" value="PyrdxlP-dep_Trfase_major"/>
</dbReference>
<dbReference type="GO" id="GO:0016829">
    <property type="term" value="F:lyase activity"/>
    <property type="evidence" value="ECO:0007669"/>
    <property type="project" value="UniProtKB-KW"/>
</dbReference>
<dbReference type="GO" id="GO:0046872">
    <property type="term" value="F:metal ion binding"/>
    <property type="evidence" value="ECO:0007669"/>
    <property type="project" value="UniProtKB-KW"/>
</dbReference>
<keyword evidence="4" id="KW-0808">Transferase</keyword>
<keyword evidence="7" id="KW-0408">Iron</keyword>
<proteinExistence type="inferred from homology"/>
<evidence type="ECO:0000256" key="4">
    <source>
        <dbReference type="ARBA" id="ARBA00022679"/>
    </source>
</evidence>
<dbReference type="Gene3D" id="1.10.260.50">
    <property type="match status" value="1"/>
</dbReference>
<dbReference type="GO" id="GO:0031071">
    <property type="term" value="F:cysteine desulfurase activity"/>
    <property type="evidence" value="ECO:0007669"/>
    <property type="project" value="UniProtKB-EC"/>
</dbReference>
<sequence length="379" mass="40992">MIYLDNNATTALHPEVLKAMLPFLSTQQGNPASNHTFGRSAHTAIEEAREKVAASVNAHPSQVIFTSSGTESNNTIINGIAKAYPESHFGFSSIEHPCISEPIKSLAHQGFKVSEIPVDSNGIFNVSDVSDEMKQSLTFLSVMMANNETGVIQNIAEIADWARDNKIQFHTDAVQALGKIKVDFEALDIDAMTISSHKIYGPQGIAALIINKKIDLFPYMQGGGQEKGLRSGTENIAAIIGFGKACERSSQNRVIFDEKIDLLKSTLEKNLVDLGAIIFCEKSHRLSNTTFFSFKNIDGSTLLTALDRKGFAIASGSACSSKSDEPSHVLLSMGVDLDLAQGALRVSLGVESNENEINDFIDTLKDEVSRLKQLTAVAA</sequence>
<dbReference type="SUPFAM" id="SSF53383">
    <property type="entry name" value="PLP-dependent transferases"/>
    <property type="match status" value="1"/>
</dbReference>
<keyword evidence="5" id="KW-0479">Metal-binding</keyword>
<comment type="similarity">
    <text evidence="2">Belongs to the class-V pyridoxal-phosphate-dependent aminotransferase family. NifS/IscS subfamily.</text>
</comment>
<evidence type="ECO:0000256" key="1">
    <source>
        <dbReference type="ARBA" id="ARBA00001933"/>
    </source>
</evidence>
<dbReference type="PROSITE" id="PS00595">
    <property type="entry name" value="AA_TRANSFER_CLASS_5"/>
    <property type="match status" value="1"/>
</dbReference>
<evidence type="ECO:0000256" key="5">
    <source>
        <dbReference type="ARBA" id="ARBA00022723"/>
    </source>
</evidence>
<protein>
    <recommendedName>
        <fullName evidence="3">cysteine desulfurase</fullName>
        <ecNumber evidence="3">2.8.1.7</ecNumber>
    </recommendedName>
</protein>
<dbReference type="InterPro" id="IPR015424">
    <property type="entry name" value="PyrdxlP-dep_Trfase"/>
</dbReference>
<evidence type="ECO:0000256" key="3">
    <source>
        <dbReference type="ARBA" id="ARBA00012239"/>
    </source>
</evidence>
<feature type="domain" description="Aminotransferase class V" evidence="11">
    <location>
        <begin position="2"/>
        <end position="359"/>
    </location>
</feature>
<dbReference type="InterPro" id="IPR000192">
    <property type="entry name" value="Aminotrans_V_dom"/>
</dbReference>
<dbReference type="EMBL" id="AY458647">
    <property type="protein sequence ID" value="AAR38243.1"/>
    <property type="molecule type" value="Genomic_DNA"/>
</dbReference>
<evidence type="ECO:0000256" key="2">
    <source>
        <dbReference type="ARBA" id="ARBA00006490"/>
    </source>
</evidence>
<dbReference type="PANTHER" id="PTHR11601:SF34">
    <property type="entry name" value="CYSTEINE DESULFURASE"/>
    <property type="match status" value="1"/>
</dbReference>
<evidence type="ECO:0000256" key="8">
    <source>
        <dbReference type="ARBA" id="ARBA00023014"/>
    </source>
</evidence>
<keyword evidence="6" id="KW-0663">Pyridoxal phosphate</keyword>
<comment type="catalytic activity">
    <reaction evidence="9">
        <text>(sulfur carrier)-H + L-cysteine = (sulfur carrier)-SH + L-alanine</text>
        <dbReference type="Rhea" id="RHEA:43892"/>
        <dbReference type="Rhea" id="RHEA-COMP:14737"/>
        <dbReference type="Rhea" id="RHEA-COMP:14739"/>
        <dbReference type="ChEBI" id="CHEBI:29917"/>
        <dbReference type="ChEBI" id="CHEBI:35235"/>
        <dbReference type="ChEBI" id="CHEBI:57972"/>
        <dbReference type="ChEBI" id="CHEBI:64428"/>
        <dbReference type="EC" id="2.8.1.7"/>
    </reaction>
</comment>
<evidence type="ECO:0000256" key="7">
    <source>
        <dbReference type="ARBA" id="ARBA00023004"/>
    </source>
</evidence>
<dbReference type="Gene3D" id="3.90.1150.10">
    <property type="entry name" value="Aspartate Aminotransferase, domain 1"/>
    <property type="match status" value="1"/>
</dbReference>
<gene>
    <name evidence="12" type="ORF">MBMO_EBAC000-36A07.88</name>
</gene>
<dbReference type="FunFam" id="3.40.640.10:FF:000084">
    <property type="entry name" value="IscS-like cysteine desulfurase"/>
    <property type="match status" value="1"/>
</dbReference>
<accession>Q6SFH4</accession>
<dbReference type="EC" id="2.8.1.7" evidence="3"/>
<evidence type="ECO:0000256" key="9">
    <source>
        <dbReference type="ARBA" id="ARBA00050776"/>
    </source>
</evidence>
<organism evidence="12">
    <name type="scientific">uncultured marine bacterium 580</name>
    <dbReference type="NCBI Taxonomy" id="257400"/>
    <lineage>
        <taxon>Bacteria</taxon>
        <taxon>environmental samples</taxon>
    </lineage>
</organism>
<evidence type="ECO:0000256" key="6">
    <source>
        <dbReference type="ARBA" id="ARBA00022898"/>
    </source>
</evidence>
<dbReference type="AlphaFoldDB" id="Q6SFH4"/>
<dbReference type="InterPro" id="IPR016454">
    <property type="entry name" value="Cysteine_dSase"/>
</dbReference>
<evidence type="ECO:0000259" key="11">
    <source>
        <dbReference type="Pfam" id="PF00266"/>
    </source>
</evidence>
<keyword evidence="12" id="KW-0456">Lyase</keyword>
<evidence type="ECO:0000313" key="12">
    <source>
        <dbReference type="EMBL" id="AAR38243.1"/>
    </source>
</evidence>
<dbReference type="GO" id="GO:0051536">
    <property type="term" value="F:iron-sulfur cluster binding"/>
    <property type="evidence" value="ECO:0007669"/>
    <property type="project" value="UniProtKB-KW"/>
</dbReference>
<reference evidence="12" key="2">
    <citation type="submission" date="2003-12" db="EMBL/GenBank/DDBJ databases">
        <title>Monterey Bay Coastal Ocean Microbial Observatory environmental clone sequencing.</title>
        <authorList>
            <person name="DeLong E.F."/>
        </authorList>
    </citation>
    <scope>NUCLEOTIDE SEQUENCE</scope>
</reference>
<dbReference type="InterPro" id="IPR020578">
    <property type="entry name" value="Aminotrans_V_PyrdxlP_BS"/>
</dbReference>
<keyword evidence="8" id="KW-0411">Iron-sulfur</keyword>
<dbReference type="Pfam" id="PF00266">
    <property type="entry name" value="Aminotran_5"/>
    <property type="match status" value="1"/>
</dbReference>
<comment type="cofactor">
    <cofactor evidence="1 10">
        <name>pyridoxal 5'-phosphate</name>
        <dbReference type="ChEBI" id="CHEBI:597326"/>
    </cofactor>
</comment>
<name>Q6SFH4_9BACT</name>
<dbReference type="PIRSF" id="PIRSF005572">
    <property type="entry name" value="NifS"/>
    <property type="match status" value="1"/>
</dbReference>
<dbReference type="Gene3D" id="3.40.640.10">
    <property type="entry name" value="Type I PLP-dependent aspartate aminotransferase-like (Major domain)"/>
    <property type="match status" value="1"/>
</dbReference>